<dbReference type="Gene3D" id="3.40.605.10">
    <property type="entry name" value="Aldehyde Dehydrogenase, Chain A, domain 1"/>
    <property type="match status" value="1"/>
</dbReference>
<dbReference type="GO" id="GO:0005737">
    <property type="term" value="C:cytoplasm"/>
    <property type="evidence" value="ECO:0007669"/>
    <property type="project" value="TreeGrafter"/>
</dbReference>
<dbReference type="Pfam" id="PF00171">
    <property type="entry name" value="Aldedh"/>
    <property type="match status" value="1"/>
</dbReference>
<reference evidence="6" key="1">
    <citation type="submission" date="2021-02" db="EMBL/GenBank/DDBJ databases">
        <authorList>
            <person name="Dougan E. K."/>
            <person name="Rhodes N."/>
            <person name="Thang M."/>
            <person name="Chan C."/>
        </authorList>
    </citation>
    <scope>NUCLEOTIDE SEQUENCE</scope>
</reference>
<name>A0A813DE24_POLGL</name>
<feature type="active site" evidence="3">
    <location>
        <position position="238"/>
    </location>
</feature>
<dbReference type="Gene3D" id="3.40.309.10">
    <property type="entry name" value="Aldehyde Dehydrogenase, Chain A, domain 2"/>
    <property type="match status" value="1"/>
</dbReference>
<proteinExistence type="inferred from homology"/>
<dbReference type="InterPro" id="IPR016162">
    <property type="entry name" value="Ald_DH_N"/>
</dbReference>
<dbReference type="GO" id="GO:0006081">
    <property type="term" value="P:aldehyde metabolic process"/>
    <property type="evidence" value="ECO:0007669"/>
    <property type="project" value="InterPro"/>
</dbReference>
<dbReference type="OrthoDB" id="440325at2759"/>
<dbReference type="InterPro" id="IPR015590">
    <property type="entry name" value="Aldehyde_DH_dom"/>
</dbReference>
<dbReference type="InterPro" id="IPR029510">
    <property type="entry name" value="Ald_DH_CS_GLU"/>
</dbReference>
<dbReference type="InterPro" id="IPR016163">
    <property type="entry name" value="Ald_DH_C"/>
</dbReference>
<evidence type="ECO:0000256" key="2">
    <source>
        <dbReference type="ARBA" id="ARBA00023002"/>
    </source>
</evidence>
<evidence type="ECO:0000313" key="6">
    <source>
        <dbReference type="EMBL" id="CAE8583860.1"/>
    </source>
</evidence>
<dbReference type="OMA" id="HIQYITS"/>
<comment type="caution">
    <text evidence="6">The sequence shown here is derived from an EMBL/GenBank/DDBJ whole genome shotgun (WGS) entry which is preliminary data.</text>
</comment>
<dbReference type="InterPro" id="IPR016161">
    <property type="entry name" value="Ald_DH/histidinol_DH"/>
</dbReference>
<evidence type="ECO:0000259" key="5">
    <source>
        <dbReference type="Pfam" id="PF00171"/>
    </source>
</evidence>
<comment type="similarity">
    <text evidence="1 4">Belongs to the aldehyde dehydrogenase family.</text>
</comment>
<evidence type="ECO:0000256" key="4">
    <source>
        <dbReference type="RuleBase" id="RU003345"/>
    </source>
</evidence>
<dbReference type="PANTHER" id="PTHR43570">
    <property type="entry name" value="ALDEHYDE DEHYDROGENASE"/>
    <property type="match status" value="1"/>
</dbReference>
<evidence type="ECO:0000256" key="3">
    <source>
        <dbReference type="PROSITE-ProRule" id="PRU10007"/>
    </source>
</evidence>
<organism evidence="6 7">
    <name type="scientific">Polarella glacialis</name>
    <name type="common">Dinoflagellate</name>
    <dbReference type="NCBI Taxonomy" id="89957"/>
    <lineage>
        <taxon>Eukaryota</taxon>
        <taxon>Sar</taxon>
        <taxon>Alveolata</taxon>
        <taxon>Dinophyceae</taxon>
        <taxon>Suessiales</taxon>
        <taxon>Suessiaceae</taxon>
        <taxon>Polarella</taxon>
    </lineage>
</organism>
<dbReference type="Proteomes" id="UP000654075">
    <property type="component" value="Unassembled WGS sequence"/>
</dbReference>
<evidence type="ECO:0000256" key="1">
    <source>
        <dbReference type="ARBA" id="ARBA00009986"/>
    </source>
</evidence>
<dbReference type="FunFam" id="3.40.605.10:FF:000004">
    <property type="entry name" value="Aldehyde dehydrogenase"/>
    <property type="match status" value="1"/>
</dbReference>
<sequence>MAMSQPLITERGFVNARSHQVTPVGGTSEQEIRAAHAKLGATFRSGRTKSYEWRREQLLGLRRLCLENSDDICAALYEDLGRPKMEAFLGDVTSVVGEIDHMLSHLKSWMAPEKVHTGLLQLPARSVVLREPKGVVLQLSPWNFPFNLSLAGICAAMAAGNCVLLKPSEISPMSERLLKDLLPRYLDPDAISVVTGGVAESTLLLELRWDHILYTGNGAVARIVQRAAAQHLTPCTLELGGKSPSVVLPGANIPQAARRMLAWKCFNAGQICTSPDYALVHK</sequence>
<dbReference type="PROSITE" id="PS00687">
    <property type="entry name" value="ALDEHYDE_DEHYDR_GLU"/>
    <property type="match status" value="1"/>
</dbReference>
<evidence type="ECO:0000313" key="7">
    <source>
        <dbReference type="Proteomes" id="UP000654075"/>
    </source>
</evidence>
<dbReference type="PANTHER" id="PTHR43570:SF16">
    <property type="entry name" value="ALDEHYDE DEHYDROGENASE TYPE III, ISOFORM Q"/>
    <property type="match status" value="1"/>
</dbReference>
<keyword evidence="7" id="KW-1185">Reference proteome</keyword>
<gene>
    <name evidence="6" type="ORF">PGLA1383_LOCUS2811</name>
</gene>
<dbReference type="AlphaFoldDB" id="A0A813DE24"/>
<accession>A0A813DE24</accession>
<keyword evidence="2 4" id="KW-0560">Oxidoreductase</keyword>
<dbReference type="GO" id="GO:0004029">
    <property type="term" value="F:aldehyde dehydrogenase (NAD+) activity"/>
    <property type="evidence" value="ECO:0007669"/>
    <property type="project" value="TreeGrafter"/>
</dbReference>
<protein>
    <recommendedName>
        <fullName evidence="5">Aldehyde dehydrogenase domain-containing protein</fullName>
    </recommendedName>
</protein>
<dbReference type="InterPro" id="IPR012394">
    <property type="entry name" value="Aldehyde_DH_NAD(P)"/>
</dbReference>
<feature type="domain" description="Aldehyde dehydrogenase" evidence="5">
    <location>
        <begin position="21"/>
        <end position="282"/>
    </location>
</feature>
<dbReference type="SUPFAM" id="SSF53720">
    <property type="entry name" value="ALDH-like"/>
    <property type="match status" value="1"/>
</dbReference>
<dbReference type="EMBL" id="CAJNNV010000910">
    <property type="protein sequence ID" value="CAE8583860.1"/>
    <property type="molecule type" value="Genomic_DNA"/>
</dbReference>
<feature type="non-terminal residue" evidence="6">
    <location>
        <position position="1"/>
    </location>
</feature>